<accession>A0A6A0AEA8</accession>
<evidence type="ECO:0000313" key="2">
    <source>
        <dbReference type="Proteomes" id="UP000485058"/>
    </source>
</evidence>
<sequence length="59" mass="6341">MHGVIHYPLCASSACAINESNPLKLSLLHPKTVVALPEPSQARANFCRELSVQQAALSQ</sequence>
<reference evidence="1 2" key="1">
    <citation type="submission" date="2020-02" db="EMBL/GenBank/DDBJ databases">
        <title>Draft genome sequence of Haematococcus lacustris strain NIES-144.</title>
        <authorList>
            <person name="Morimoto D."/>
            <person name="Nakagawa S."/>
            <person name="Yoshida T."/>
            <person name="Sawayama S."/>
        </authorList>
    </citation>
    <scope>NUCLEOTIDE SEQUENCE [LARGE SCALE GENOMIC DNA]</scope>
    <source>
        <strain evidence="1 2">NIES-144</strain>
    </source>
</reference>
<comment type="caution">
    <text evidence="1">The sequence shown here is derived from an EMBL/GenBank/DDBJ whole genome shotgun (WGS) entry which is preliminary data.</text>
</comment>
<keyword evidence="2" id="KW-1185">Reference proteome</keyword>
<name>A0A6A0AEA8_HAELA</name>
<evidence type="ECO:0000313" key="1">
    <source>
        <dbReference type="EMBL" id="GFH30197.1"/>
    </source>
</evidence>
<organism evidence="1 2">
    <name type="scientific">Haematococcus lacustris</name>
    <name type="common">Green alga</name>
    <name type="synonym">Haematococcus pluvialis</name>
    <dbReference type="NCBI Taxonomy" id="44745"/>
    <lineage>
        <taxon>Eukaryota</taxon>
        <taxon>Viridiplantae</taxon>
        <taxon>Chlorophyta</taxon>
        <taxon>core chlorophytes</taxon>
        <taxon>Chlorophyceae</taxon>
        <taxon>CS clade</taxon>
        <taxon>Chlamydomonadales</taxon>
        <taxon>Haematococcaceae</taxon>
        <taxon>Haematococcus</taxon>
    </lineage>
</organism>
<dbReference type="Proteomes" id="UP000485058">
    <property type="component" value="Unassembled WGS sequence"/>
</dbReference>
<protein>
    <submittedName>
        <fullName evidence="1">Uncharacterized protein</fullName>
    </submittedName>
</protein>
<dbReference type="AlphaFoldDB" id="A0A6A0AEA8"/>
<proteinExistence type="predicted"/>
<gene>
    <name evidence="1" type="ORF">HaLaN_28997</name>
</gene>
<dbReference type="EMBL" id="BLLF01004761">
    <property type="protein sequence ID" value="GFH30197.1"/>
    <property type="molecule type" value="Genomic_DNA"/>
</dbReference>